<comment type="caution">
    <text evidence="5">The sequence shown here is derived from an EMBL/GenBank/DDBJ whole genome shotgun (WGS) entry which is preliminary data.</text>
</comment>
<feature type="non-terminal residue" evidence="5">
    <location>
        <position position="490"/>
    </location>
</feature>
<feature type="region of interest" description="Disordered" evidence="3">
    <location>
        <begin position="471"/>
        <end position="490"/>
    </location>
</feature>
<gene>
    <name evidence="5" type="primary">Ccdc63</name>
    <name evidence="5" type="ORF">PTEBUR_R01560</name>
</gene>
<dbReference type="InterPro" id="IPR051876">
    <property type="entry name" value="ODA-DC/CCD"/>
</dbReference>
<accession>A0A7K5YBG7</accession>
<feature type="coiled-coil region" evidence="2">
    <location>
        <begin position="280"/>
        <end position="339"/>
    </location>
</feature>
<dbReference type="PANTHER" id="PTHR21694">
    <property type="entry name" value="COILED-COIL DOMAIN-CONTAINING PROTEIN 63"/>
    <property type="match status" value="1"/>
</dbReference>
<evidence type="ECO:0000313" key="5">
    <source>
        <dbReference type="EMBL" id="NWU62695.1"/>
    </source>
</evidence>
<keyword evidence="6" id="KW-1185">Reference proteome</keyword>
<dbReference type="EMBL" id="VYZE01000070">
    <property type="protein sequence ID" value="NWU62695.1"/>
    <property type="molecule type" value="Genomic_DNA"/>
</dbReference>
<keyword evidence="1 2" id="KW-0175">Coiled coil</keyword>
<evidence type="ECO:0000259" key="4">
    <source>
        <dbReference type="Pfam" id="PF21773"/>
    </source>
</evidence>
<dbReference type="GO" id="GO:0036158">
    <property type="term" value="P:outer dynein arm assembly"/>
    <property type="evidence" value="ECO:0007669"/>
    <property type="project" value="TreeGrafter"/>
</dbReference>
<evidence type="ECO:0000256" key="3">
    <source>
        <dbReference type="SAM" id="MobiDB-lite"/>
    </source>
</evidence>
<evidence type="ECO:0000256" key="2">
    <source>
        <dbReference type="SAM" id="Coils"/>
    </source>
</evidence>
<dbReference type="PANTHER" id="PTHR21694:SF18">
    <property type="entry name" value="COILED-COIL DOMAIN-CONTAINING PROTEIN 63"/>
    <property type="match status" value="1"/>
</dbReference>
<evidence type="ECO:0000313" key="6">
    <source>
        <dbReference type="Proteomes" id="UP000522270"/>
    </source>
</evidence>
<feature type="coiled-coil region" evidence="2">
    <location>
        <begin position="50"/>
        <end position="77"/>
    </location>
</feature>
<dbReference type="InterPro" id="IPR049258">
    <property type="entry name" value="ODAD1_CC"/>
</dbReference>
<reference evidence="5 6" key="1">
    <citation type="submission" date="2019-09" db="EMBL/GenBank/DDBJ databases">
        <title>Bird 10,000 Genomes (B10K) Project - Family phase.</title>
        <authorList>
            <person name="Zhang G."/>
        </authorList>
    </citation>
    <scope>NUCLEOTIDE SEQUENCE [LARGE SCALE GENOMIC DNA]</scope>
    <source>
        <strain evidence="5">B10K-DU-027-49</strain>
        <tissue evidence="5">Muscle</tissue>
    </source>
</reference>
<evidence type="ECO:0000256" key="1">
    <source>
        <dbReference type="ARBA" id="ARBA00023054"/>
    </source>
</evidence>
<dbReference type="GO" id="GO:0005930">
    <property type="term" value="C:axoneme"/>
    <property type="evidence" value="ECO:0007669"/>
    <property type="project" value="TreeGrafter"/>
</dbReference>
<feature type="compositionally biased region" description="Basic and acidic residues" evidence="3">
    <location>
        <begin position="471"/>
        <end position="481"/>
    </location>
</feature>
<sequence length="490" mass="56228">KEVLSLTQEHGEVLVTLSQLASVRNRMLEDRNDLEFRWLLQTKYLYDSQIRSRKALLAELDKQILELEKQTVRQNRTAVQVKQRNCSKRLQKQIGTLEMRLNNVTVRFDTILTRNHELREESGSLQKQKAVLDNFYLKLDNKLDQELRRMNTAVEQSTQAYKQWMKALERISAMNERQRENTVHHNVELQKLKCVCEQETKLKTFMFTKFTDLSKLEEKAKEEKALKAAEHAKRSQGESFESWEVTYKRLLQLAEDGDIDQMINDYIEKEGKNFACFSYTAELNNEMEKMQERIIDLEDEITNLKTDQEYTESSSFHALQDLEGEMTASTEEANMYEDICKVSSKLLGQLKSDTEALFKALDCDATNITKRLGESGQVTDLNLMQFFGLVEKKASELLLRESLLRYTSAGGLAADQPLDNPLLGGTGLIRAVDPAQLCPPPPALDGTMDAIDTLEAPLDHGDLRQLVLQSHEERGHAADRGRRGRNSIMV</sequence>
<organism evidence="5 6">
    <name type="scientific">Pterocles burchelli</name>
    <dbReference type="NCBI Taxonomy" id="2585816"/>
    <lineage>
        <taxon>Eukaryota</taxon>
        <taxon>Metazoa</taxon>
        <taxon>Chordata</taxon>
        <taxon>Craniata</taxon>
        <taxon>Vertebrata</taxon>
        <taxon>Euteleostomi</taxon>
        <taxon>Archelosauria</taxon>
        <taxon>Archosauria</taxon>
        <taxon>Dinosauria</taxon>
        <taxon>Saurischia</taxon>
        <taxon>Theropoda</taxon>
        <taxon>Coelurosauria</taxon>
        <taxon>Aves</taxon>
        <taxon>Neognathae</taxon>
        <taxon>Neoaves</taxon>
        <taxon>Columbimorphae</taxon>
        <taxon>Pterocliformes</taxon>
        <taxon>Pteroclidae</taxon>
        <taxon>Pterocles</taxon>
    </lineage>
</organism>
<dbReference type="Proteomes" id="UP000522270">
    <property type="component" value="Unassembled WGS sequence"/>
</dbReference>
<dbReference type="AlphaFoldDB" id="A0A7K5YBG7"/>
<dbReference type="OrthoDB" id="6766775at2759"/>
<protein>
    <submittedName>
        <fullName evidence="5">CCD63 protein</fullName>
    </submittedName>
</protein>
<feature type="non-terminal residue" evidence="5">
    <location>
        <position position="1"/>
    </location>
</feature>
<proteinExistence type="predicted"/>
<feature type="domain" description="ODAD1 central coiled coil region" evidence="4">
    <location>
        <begin position="91"/>
        <end position="374"/>
    </location>
</feature>
<name>A0A7K5YBG7_9AVES</name>
<dbReference type="GO" id="GO:0003341">
    <property type="term" value="P:cilium movement"/>
    <property type="evidence" value="ECO:0007669"/>
    <property type="project" value="TreeGrafter"/>
</dbReference>
<dbReference type="Pfam" id="PF21773">
    <property type="entry name" value="ODAD1_CC"/>
    <property type="match status" value="1"/>
</dbReference>